<reference evidence="5 6" key="1">
    <citation type="submission" date="2016-01" db="EMBL/GenBank/DDBJ databases">
        <authorList>
            <person name="Oliw E.H."/>
        </authorList>
    </citation>
    <scope>NUCLEOTIDE SEQUENCE [LARGE SCALE GENOMIC DNA]</scope>
    <source>
        <strain evidence="5">LMG 27134</strain>
    </source>
</reference>
<dbReference type="Proteomes" id="UP000054683">
    <property type="component" value="Unassembled WGS sequence"/>
</dbReference>
<keyword evidence="3" id="KW-0521">NADP</keyword>
<dbReference type="NCBIfam" id="NF005436">
    <property type="entry name" value="PRK07023.1"/>
    <property type="match status" value="1"/>
</dbReference>
<dbReference type="PANTHER" id="PTHR44085">
    <property type="entry name" value="SEPIAPTERIN REDUCTASE"/>
    <property type="match status" value="1"/>
</dbReference>
<dbReference type="PANTHER" id="PTHR44085:SF2">
    <property type="entry name" value="SEPIAPTERIN REDUCTASE"/>
    <property type="match status" value="1"/>
</dbReference>
<protein>
    <submittedName>
        <fullName evidence="5">Short chain dehydrogenase</fullName>
    </submittedName>
</protein>
<evidence type="ECO:0000256" key="4">
    <source>
        <dbReference type="ARBA" id="ARBA00023002"/>
    </source>
</evidence>
<evidence type="ECO:0000313" key="5">
    <source>
        <dbReference type="EMBL" id="SAL66176.1"/>
    </source>
</evidence>
<evidence type="ECO:0000313" key="6">
    <source>
        <dbReference type="Proteomes" id="UP000054683"/>
    </source>
</evidence>
<dbReference type="GO" id="GO:0006729">
    <property type="term" value="P:tetrahydrobiopterin biosynthetic process"/>
    <property type="evidence" value="ECO:0007669"/>
    <property type="project" value="TreeGrafter"/>
</dbReference>
<gene>
    <name evidence="5" type="ORF">AWB69_07484</name>
</gene>
<dbReference type="PRINTS" id="PR00081">
    <property type="entry name" value="GDHRDH"/>
</dbReference>
<evidence type="ECO:0000256" key="2">
    <source>
        <dbReference type="ARBA" id="ARBA00022490"/>
    </source>
</evidence>
<evidence type="ECO:0000256" key="3">
    <source>
        <dbReference type="ARBA" id="ARBA00022857"/>
    </source>
</evidence>
<accession>A0A158JBJ1</accession>
<keyword evidence="4" id="KW-0560">Oxidoreductase</keyword>
<organism evidence="5 6">
    <name type="scientific">Caballeronia udeis</name>
    <dbReference type="NCBI Taxonomy" id="1232866"/>
    <lineage>
        <taxon>Bacteria</taxon>
        <taxon>Pseudomonadati</taxon>
        <taxon>Pseudomonadota</taxon>
        <taxon>Betaproteobacteria</taxon>
        <taxon>Burkholderiales</taxon>
        <taxon>Burkholderiaceae</taxon>
        <taxon>Caballeronia</taxon>
    </lineage>
</organism>
<dbReference type="AlphaFoldDB" id="A0A158JBJ1"/>
<dbReference type="InterPro" id="IPR002347">
    <property type="entry name" value="SDR_fam"/>
</dbReference>
<sequence length="243" mass="25338">MNTIKAILTGHTRGLGAALAHLMQSRGIAVLGVSRTGSNTPASPLLQEVELDLANPAALGGWLETETLARFIDGAHTVLLINNAGMLQPVGGIEGQNVSAIGRAVSLNVAAPLMLAAAVAAASPTASDRRIVHISSGAARNPYPGWSIYCATKAALDHHARAVALDNNRALRVSSVAPGVVDTDMQAEIRGTGLEHFPLREKFDDLKRNGQLSTPADAARKVLDYALGDTFGDSPVVDVRDLS</sequence>
<dbReference type="RefSeq" id="WP_062091646.1">
    <property type="nucleotide sequence ID" value="NZ_FCOK02000078.1"/>
</dbReference>
<dbReference type="Gene3D" id="3.40.50.720">
    <property type="entry name" value="NAD(P)-binding Rossmann-like Domain"/>
    <property type="match status" value="1"/>
</dbReference>
<dbReference type="EMBL" id="FCOK02000078">
    <property type="protein sequence ID" value="SAL66176.1"/>
    <property type="molecule type" value="Genomic_DNA"/>
</dbReference>
<dbReference type="InterPro" id="IPR051721">
    <property type="entry name" value="Biopterin_syn/organic_redct"/>
</dbReference>
<dbReference type="SUPFAM" id="SSF51735">
    <property type="entry name" value="NAD(P)-binding Rossmann-fold domains"/>
    <property type="match status" value="1"/>
</dbReference>
<name>A0A158JBJ1_9BURK</name>
<dbReference type="GO" id="GO:0005737">
    <property type="term" value="C:cytoplasm"/>
    <property type="evidence" value="ECO:0007669"/>
    <property type="project" value="UniProtKB-SubCell"/>
</dbReference>
<comment type="subcellular location">
    <subcellularLocation>
        <location evidence="1">Cytoplasm</location>
    </subcellularLocation>
</comment>
<proteinExistence type="predicted"/>
<dbReference type="InterPro" id="IPR036291">
    <property type="entry name" value="NAD(P)-bd_dom_sf"/>
</dbReference>
<keyword evidence="2" id="KW-0963">Cytoplasm</keyword>
<evidence type="ECO:0000256" key="1">
    <source>
        <dbReference type="ARBA" id="ARBA00004496"/>
    </source>
</evidence>
<dbReference type="OrthoDB" id="9794387at2"/>
<dbReference type="Pfam" id="PF00106">
    <property type="entry name" value="adh_short"/>
    <property type="match status" value="1"/>
</dbReference>
<dbReference type="GO" id="GO:0004757">
    <property type="term" value="F:sepiapterin reductase (NADP+) activity"/>
    <property type="evidence" value="ECO:0007669"/>
    <property type="project" value="TreeGrafter"/>
</dbReference>